<dbReference type="Gene3D" id="3.30.565.10">
    <property type="entry name" value="Histidine kinase-like ATPase, C-terminal domain"/>
    <property type="match status" value="1"/>
</dbReference>
<keyword evidence="9" id="KW-0067">ATP-binding</keyword>
<name>A0AAD7KT92_QUISA</name>
<dbReference type="GO" id="GO:0031047">
    <property type="term" value="P:regulatory ncRNA-mediated gene silencing"/>
    <property type="evidence" value="ECO:0007669"/>
    <property type="project" value="UniProtKB-KW"/>
</dbReference>
<dbReference type="GO" id="GO:0004519">
    <property type="term" value="F:endonuclease activity"/>
    <property type="evidence" value="ECO:0007669"/>
    <property type="project" value="UniProtKB-KW"/>
</dbReference>
<dbReference type="InterPro" id="IPR036890">
    <property type="entry name" value="HATPase_C_sf"/>
</dbReference>
<evidence type="ECO:0000256" key="9">
    <source>
        <dbReference type="ARBA" id="ARBA00022840"/>
    </source>
</evidence>
<dbReference type="GO" id="GO:0005634">
    <property type="term" value="C:nucleus"/>
    <property type="evidence" value="ECO:0007669"/>
    <property type="project" value="UniProtKB-SubCell"/>
</dbReference>
<dbReference type="Pfam" id="PF17942">
    <property type="entry name" value="Morc6_S5"/>
    <property type="match status" value="1"/>
</dbReference>
<dbReference type="KEGG" id="qsa:O6P43_030628"/>
<evidence type="ECO:0000256" key="4">
    <source>
        <dbReference type="ARBA" id="ARBA00022722"/>
    </source>
</evidence>
<evidence type="ECO:0000256" key="1">
    <source>
        <dbReference type="ARBA" id="ARBA00001936"/>
    </source>
</evidence>
<dbReference type="AlphaFoldDB" id="A0AAD7KT92"/>
<dbReference type="InterPro" id="IPR045261">
    <property type="entry name" value="MORC_ATPase"/>
</dbReference>
<sequence>MDSKGFIGSSSGSTSNDSSEDCLCGKGAEDANKRQKVLDSGTSGVMVPRGFLASLRSLCTPSPETMPEKGISSNQMTPVSLPCMQFWKAGDYEWGNGSDTAVTCSVGMDHLRVNPKFLHSNATSHKWVLGAFAELLDNALDEVRNGATYVKIDVLKSKKDGTDMLLVEDNGGGMTPYKMRQCMSLGYSAKSNLANTIGKYGNGFKTSTMRLGASVIVFSRSKGNERGSLIQSIGMLSYKFLTDTGKEDIVVPMIDYEKRGEGWKKIIRSSLDDWDRNLRTILNWSPYENEAELLQEFNFVKEHGTRIVIYNLWKGDKKEHLELLKKEEEEHLELDFDAEHIVMHQFFIFTFQGILESSCEGKIVEHHNIEDDMTLIEKITYRPHQIPEGMPNDSNRTANVTIGFIKDAQYHIDVQGFNVYHKNRLIKPFWKVWHATGSGGRGVIGVLEANFVEPAHDKQGFETTTALARLEARLLAMQKNYWLTNCQEVGYAARRKNTDHNNKASLVSGKEKSSSYTKQNGVGSTSCGSGLKIINNVDRSSTEDAWFLIEASPSIARSQQDPKSDGNIPGCSLSKAAATNGDARAFIARKEEIIMKLKGKNIESQKSLDLSFQESWPNRMDGSQVIDCLLNELLYEKDRCQSLKKELQLARQESVCLQNEIVEQELVEKNLREKLQEASVTIDRLIAKVKRLEGKKAPPCILFKQEIAS</sequence>
<evidence type="ECO:0000256" key="8">
    <source>
        <dbReference type="ARBA" id="ARBA00022801"/>
    </source>
</evidence>
<evidence type="ECO:0000256" key="3">
    <source>
        <dbReference type="ARBA" id="ARBA00007845"/>
    </source>
</evidence>
<feature type="compositionally biased region" description="Low complexity" evidence="17">
    <location>
        <begin position="1"/>
        <end position="17"/>
    </location>
</feature>
<comment type="cofactor">
    <cofactor evidence="1">
        <name>Mn(2+)</name>
        <dbReference type="ChEBI" id="CHEBI:29035"/>
    </cofactor>
</comment>
<evidence type="ECO:0000256" key="12">
    <source>
        <dbReference type="ARBA" id="ARBA00023054"/>
    </source>
</evidence>
<proteinExistence type="inferred from homology"/>
<evidence type="ECO:0000256" key="13">
    <source>
        <dbReference type="ARBA" id="ARBA00023158"/>
    </source>
</evidence>
<dbReference type="GO" id="GO:0006325">
    <property type="term" value="P:chromatin organization"/>
    <property type="evidence" value="ECO:0007669"/>
    <property type="project" value="UniProtKB-KW"/>
</dbReference>
<accession>A0AAD7KT92</accession>
<comment type="caution">
    <text evidence="19">The sequence shown here is derived from an EMBL/GenBank/DDBJ whole genome shotgun (WGS) entry which is preliminary data.</text>
</comment>
<keyword evidence="10" id="KW-0156">Chromatin regulator</keyword>
<dbReference type="GO" id="GO:0016887">
    <property type="term" value="F:ATP hydrolysis activity"/>
    <property type="evidence" value="ECO:0007669"/>
    <property type="project" value="InterPro"/>
</dbReference>
<dbReference type="Proteomes" id="UP001163823">
    <property type="component" value="Chromosome 13"/>
</dbReference>
<gene>
    <name evidence="19" type="ORF">O6P43_030628</name>
</gene>
<comment type="similarity">
    <text evidence="3">Belongs to the MORC ATPase protein family.</text>
</comment>
<keyword evidence="14" id="KW-0234">DNA repair</keyword>
<keyword evidence="8" id="KW-0378">Hydrolase</keyword>
<dbReference type="GO" id="GO:0006281">
    <property type="term" value="P:DNA repair"/>
    <property type="evidence" value="ECO:0007669"/>
    <property type="project" value="UniProtKB-KW"/>
</dbReference>
<dbReference type="PANTHER" id="PTHR23336">
    <property type="entry name" value="ZINC FINGER CW-TYPE COILED-COIL DOMAIN PROTEIN 3"/>
    <property type="match status" value="1"/>
</dbReference>
<evidence type="ECO:0000256" key="10">
    <source>
        <dbReference type="ARBA" id="ARBA00022853"/>
    </source>
</evidence>
<evidence type="ECO:0000256" key="11">
    <source>
        <dbReference type="ARBA" id="ARBA00022884"/>
    </source>
</evidence>
<keyword evidence="5" id="KW-0547">Nucleotide-binding</keyword>
<evidence type="ECO:0000256" key="2">
    <source>
        <dbReference type="ARBA" id="ARBA00004123"/>
    </source>
</evidence>
<dbReference type="InterPro" id="IPR041006">
    <property type="entry name" value="Morc_S5"/>
</dbReference>
<organism evidence="19 20">
    <name type="scientific">Quillaja saponaria</name>
    <name type="common">Soap bark tree</name>
    <dbReference type="NCBI Taxonomy" id="32244"/>
    <lineage>
        <taxon>Eukaryota</taxon>
        <taxon>Viridiplantae</taxon>
        <taxon>Streptophyta</taxon>
        <taxon>Embryophyta</taxon>
        <taxon>Tracheophyta</taxon>
        <taxon>Spermatophyta</taxon>
        <taxon>Magnoliopsida</taxon>
        <taxon>eudicotyledons</taxon>
        <taxon>Gunneridae</taxon>
        <taxon>Pentapetalae</taxon>
        <taxon>rosids</taxon>
        <taxon>fabids</taxon>
        <taxon>Fabales</taxon>
        <taxon>Quillajaceae</taxon>
        <taxon>Quillaja</taxon>
    </lineage>
</organism>
<evidence type="ECO:0000313" key="19">
    <source>
        <dbReference type="EMBL" id="KAJ7945588.1"/>
    </source>
</evidence>
<dbReference type="GO" id="GO:0003723">
    <property type="term" value="F:RNA binding"/>
    <property type="evidence" value="ECO:0007669"/>
    <property type="project" value="UniProtKB-KW"/>
</dbReference>
<comment type="subcellular location">
    <subcellularLocation>
        <location evidence="2">Nucleus</location>
    </subcellularLocation>
</comment>
<feature type="region of interest" description="Disordered" evidence="17">
    <location>
        <begin position="1"/>
        <end position="22"/>
    </location>
</feature>
<keyword evidence="7" id="KW-0227">DNA damage</keyword>
<reference evidence="19" key="1">
    <citation type="journal article" date="2023" name="Science">
        <title>Elucidation of the pathway for biosynthesis of saponin adjuvants from the soapbark tree.</title>
        <authorList>
            <person name="Reed J."/>
            <person name="Orme A."/>
            <person name="El-Demerdash A."/>
            <person name="Owen C."/>
            <person name="Martin L.B.B."/>
            <person name="Misra R.C."/>
            <person name="Kikuchi S."/>
            <person name="Rejzek M."/>
            <person name="Martin A.C."/>
            <person name="Harkess A."/>
            <person name="Leebens-Mack J."/>
            <person name="Louveau T."/>
            <person name="Stephenson M.J."/>
            <person name="Osbourn A."/>
        </authorList>
    </citation>
    <scope>NUCLEOTIDE SEQUENCE</scope>
    <source>
        <strain evidence="19">S10</strain>
    </source>
</reference>
<evidence type="ECO:0000259" key="18">
    <source>
        <dbReference type="Pfam" id="PF17942"/>
    </source>
</evidence>
<evidence type="ECO:0000256" key="7">
    <source>
        <dbReference type="ARBA" id="ARBA00022763"/>
    </source>
</evidence>
<keyword evidence="4" id="KW-0540">Nuclease</keyword>
<keyword evidence="11" id="KW-0694">RNA-binding</keyword>
<dbReference type="GO" id="GO:0031349">
    <property type="term" value="P:positive regulation of defense response"/>
    <property type="evidence" value="ECO:0007669"/>
    <property type="project" value="UniProtKB-ARBA"/>
</dbReference>
<evidence type="ECO:0000256" key="14">
    <source>
        <dbReference type="ARBA" id="ARBA00023204"/>
    </source>
</evidence>
<evidence type="ECO:0000313" key="20">
    <source>
        <dbReference type="Proteomes" id="UP001163823"/>
    </source>
</evidence>
<keyword evidence="12 16" id="KW-0175">Coiled coil</keyword>
<evidence type="ECO:0000256" key="15">
    <source>
        <dbReference type="ARBA" id="ARBA00023242"/>
    </source>
</evidence>
<keyword evidence="13" id="KW-0943">RNA-mediated gene silencing</keyword>
<dbReference type="SUPFAM" id="SSF55874">
    <property type="entry name" value="ATPase domain of HSP90 chaperone/DNA topoisomerase II/histidine kinase"/>
    <property type="match status" value="1"/>
</dbReference>
<keyword evidence="6" id="KW-0255">Endonuclease</keyword>
<dbReference type="Pfam" id="PF13589">
    <property type="entry name" value="HATPase_c_3"/>
    <property type="match status" value="1"/>
</dbReference>
<evidence type="ECO:0000256" key="5">
    <source>
        <dbReference type="ARBA" id="ARBA00022741"/>
    </source>
</evidence>
<feature type="region of interest" description="Disordered" evidence="17">
    <location>
        <begin position="500"/>
        <end position="521"/>
    </location>
</feature>
<feature type="coiled-coil region" evidence="16">
    <location>
        <begin position="640"/>
        <end position="695"/>
    </location>
</feature>
<dbReference type="PANTHER" id="PTHR23336:SF72">
    <property type="entry name" value="PROTEIN MICRORCHIDIA 5"/>
    <property type="match status" value="1"/>
</dbReference>
<dbReference type="GO" id="GO:0005524">
    <property type="term" value="F:ATP binding"/>
    <property type="evidence" value="ECO:0007669"/>
    <property type="project" value="UniProtKB-KW"/>
</dbReference>
<dbReference type="FunFam" id="3.30.565.10:FF:000075">
    <property type="entry name" value="MORC family CW-type zinc finger protein 4"/>
    <property type="match status" value="1"/>
</dbReference>
<keyword evidence="20" id="KW-1185">Reference proteome</keyword>
<feature type="domain" description="Morc S5" evidence="18">
    <location>
        <begin position="360"/>
        <end position="482"/>
    </location>
</feature>
<evidence type="ECO:0000256" key="6">
    <source>
        <dbReference type="ARBA" id="ARBA00022759"/>
    </source>
</evidence>
<protein>
    <submittedName>
        <fullName evidence="19">Protein MICRORCHIDIA like</fullName>
    </submittedName>
</protein>
<dbReference type="EMBL" id="JARAOO010000013">
    <property type="protein sequence ID" value="KAJ7945588.1"/>
    <property type="molecule type" value="Genomic_DNA"/>
</dbReference>
<keyword evidence="15" id="KW-0539">Nucleus</keyword>
<evidence type="ECO:0000256" key="17">
    <source>
        <dbReference type="SAM" id="MobiDB-lite"/>
    </source>
</evidence>
<evidence type="ECO:0000256" key="16">
    <source>
        <dbReference type="SAM" id="Coils"/>
    </source>
</evidence>